<comment type="caution">
    <text evidence="1">The sequence shown here is derived from an EMBL/GenBank/DDBJ whole genome shotgun (WGS) entry which is preliminary data.</text>
</comment>
<dbReference type="Proteomes" id="UP000789342">
    <property type="component" value="Unassembled WGS sequence"/>
</dbReference>
<dbReference type="AlphaFoldDB" id="A0A9N9AHB5"/>
<name>A0A9N9AHB5_9GLOM</name>
<organism evidence="1 2">
    <name type="scientific">Acaulospora morrowiae</name>
    <dbReference type="NCBI Taxonomy" id="94023"/>
    <lineage>
        <taxon>Eukaryota</taxon>
        <taxon>Fungi</taxon>
        <taxon>Fungi incertae sedis</taxon>
        <taxon>Mucoromycota</taxon>
        <taxon>Glomeromycotina</taxon>
        <taxon>Glomeromycetes</taxon>
        <taxon>Diversisporales</taxon>
        <taxon>Acaulosporaceae</taxon>
        <taxon>Acaulospora</taxon>
    </lineage>
</organism>
<sequence length="86" mass="10390">MHYRLDEPMEAMVKQLTLLMTKLKSEDYKHSLPPPFLEKYTKDILFLELYGRELLQELVQMKNYKESNKLFDFIISFRKAIVVPTY</sequence>
<reference evidence="1" key="1">
    <citation type="submission" date="2021-06" db="EMBL/GenBank/DDBJ databases">
        <authorList>
            <person name="Kallberg Y."/>
            <person name="Tangrot J."/>
            <person name="Rosling A."/>
        </authorList>
    </citation>
    <scope>NUCLEOTIDE SEQUENCE</scope>
    <source>
        <strain evidence="1">CL551</strain>
    </source>
</reference>
<evidence type="ECO:0000313" key="1">
    <source>
        <dbReference type="EMBL" id="CAG8530270.1"/>
    </source>
</evidence>
<accession>A0A9N9AHB5</accession>
<gene>
    <name evidence="1" type="ORF">AMORRO_LOCUS4638</name>
</gene>
<dbReference type="EMBL" id="CAJVPV010002575">
    <property type="protein sequence ID" value="CAG8530270.1"/>
    <property type="molecule type" value="Genomic_DNA"/>
</dbReference>
<keyword evidence="2" id="KW-1185">Reference proteome</keyword>
<proteinExistence type="predicted"/>
<evidence type="ECO:0000313" key="2">
    <source>
        <dbReference type="Proteomes" id="UP000789342"/>
    </source>
</evidence>
<protein>
    <submittedName>
        <fullName evidence="1">5557_t:CDS:1</fullName>
    </submittedName>
</protein>